<gene>
    <name evidence="2" type="ORF">NCTC12998_00260</name>
</gene>
<dbReference type="Pfam" id="PF04448">
    <property type="entry name" value="DUF551"/>
    <property type="match status" value="1"/>
</dbReference>
<name>A0A485A5N0_RAOPL</name>
<evidence type="ECO:0000313" key="2">
    <source>
        <dbReference type="EMBL" id="VFS56094.1"/>
    </source>
</evidence>
<dbReference type="EMBL" id="CAADJE010000002">
    <property type="protein sequence ID" value="VFS56094.1"/>
    <property type="molecule type" value="Genomic_DNA"/>
</dbReference>
<sequence>MTSKLTRDIIQSEIADFFAGVVEIHTELGGPNSVEEAQNQLTERVLACVPAVDSEPVFFIEVEGDDWINAGRIEGKNRQDLGLLPDGINYLYAAPQPAPVVPPMQHWEELCRQYPDMSIRDAIIRAAWWNHCRAAMLQAGNSPAHSGLRPEQIGVSPAQDHGWIPVSERMPTKQEGSVFLTWNGQYIGKELFLMGSFQCLKPEIITHWMPLPAVPQEAK</sequence>
<evidence type="ECO:0000313" key="3">
    <source>
        <dbReference type="Proteomes" id="UP000345637"/>
    </source>
</evidence>
<accession>A0A485A5N0</accession>
<protein>
    <recommendedName>
        <fullName evidence="1">DUF551 domain-containing protein</fullName>
    </recommendedName>
</protein>
<feature type="domain" description="DUF551" evidence="1">
    <location>
        <begin position="162"/>
        <end position="216"/>
    </location>
</feature>
<dbReference type="Proteomes" id="UP000345637">
    <property type="component" value="Unassembled WGS sequence"/>
</dbReference>
<dbReference type="AlphaFoldDB" id="A0A485A5N0"/>
<organism evidence="2 3">
    <name type="scientific">Raoultella planticola</name>
    <name type="common">Klebsiella planticola</name>
    <dbReference type="NCBI Taxonomy" id="575"/>
    <lineage>
        <taxon>Bacteria</taxon>
        <taxon>Pseudomonadati</taxon>
        <taxon>Pseudomonadota</taxon>
        <taxon>Gammaproteobacteria</taxon>
        <taxon>Enterobacterales</taxon>
        <taxon>Enterobacteriaceae</taxon>
        <taxon>Klebsiella/Raoultella group</taxon>
        <taxon>Raoultella</taxon>
    </lineage>
</organism>
<evidence type="ECO:0000259" key="1">
    <source>
        <dbReference type="Pfam" id="PF04448"/>
    </source>
</evidence>
<dbReference type="InterPro" id="IPR007539">
    <property type="entry name" value="DUF551"/>
</dbReference>
<proteinExistence type="predicted"/>
<reference evidence="2 3" key="1">
    <citation type="submission" date="2019-03" db="EMBL/GenBank/DDBJ databases">
        <authorList>
            <consortium name="Pathogen Informatics"/>
        </authorList>
    </citation>
    <scope>NUCLEOTIDE SEQUENCE [LARGE SCALE GENOMIC DNA]</scope>
    <source>
        <strain evidence="2 3">NCTC12998</strain>
    </source>
</reference>